<comment type="similarity">
    <text evidence="6">Belongs to the eIF-3 subunit C family.</text>
</comment>
<dbReference type="InterPro" id="IPR036390">
    <property type="entry name" value="WH_DNA-bd_sf"/>
</dbReference>
<reference evidence="9" key="2">
    <citation type="submission" date="2025-08" db="UniProtKB">
        <authorList>
            <consortium name="Ensembl"/>
        </authorList>
    </citation>
    <scope>IDENTIFICATION</scope>
</reference>
<evidence type="ECO:0000313" key="9">
    <source>
        <dbReference type="Ensembl" id="ENSOMYP00000024648.2"/>
    </source>
</evidence>
<feature type="domain" description="PCI" evidence="8">
    <location>
        <begin position="598"/>
        <end position="774"/>
    </location>
</feature>
<dbReference type="InterPro" id="IPR008905">
    <property type="entry name" value="EIF3C_N_dom"/>
</dbReference>
<name>A0A8C7VGT5_ONCMY</name>
<gene>
    <name evidence="6" type="primary">EIF3C</name>
    <name evidence="6" type="synonym">EIF3S8</name>
    <name evidence="9" type="synonym">LOC110498804</name>
</gene>
<dbReference type="Pfam" id="PF05470">
    <property type="entry name" value="eIF-3c_N"/>
    <property type="match status" value="1"/>
</dbReference>
<keyword evidence="1 6" id="KW-0963">Cytoplasm</keyword>
<sequence>MSRFFATGSDSESESSSSADEITPKAPGATFTKQSLLLSDDEEDTKRVVRSAKDKRFEELTNLIKTIRNAMKIRDMSKCLEEFEQLCRAFLKSKTIVDKEGVPPFYIRLLADLEDYLNQLWEDKEGKKKMNKNNAKALSTLRQKIRKYNRDYETEITSYKEVRLFTTTTQDGRFLRKTLVSDKPGSEAERHTSEKKKEDRKKRHRRKERLEEEAEEEAQEEGEGEWEKVKGGVPLVKGNLKMFAKGTEINTTVVVKKLNEILQARGKKGTDRAAQIELLHALANISNENNLGEGILVKIKFNIIASLYDYNPNLAAFMKADMWKTCLDCIDELLDILFNNNNIFIGENIAEDSENLAITDSQPFRVRGCILTLVERMDEEFTKIMQNTDPHSQEYVDNLKDEGRVCGIIDRLLGYLETKGSTEEVCRVYLRRIMHTYYKFDYKAHRRALGLQGETKSEQDAEESEGEDSAFIMDRLCKFIYAKDRTDRIRTCAILCHIYHHALHSRWYQARDLMLMSHLQDNIQHADPPVQILYNRTMVQLGICAFRQGMIKDAHNALLDIQSSGRAKELLGQGLLMRNMQERNAEQEKIEKRRQVPFHMHINLELLECVYLVSAMLLEIPYMAAHEFDARRRMISKQFHHQLRVGERQPLLGPPESMREHVVAASKSMKMGDWRTCHSFIINEKMNSKVWDLFPETQCVREMLVRKIQEESLRTYLFTYSSVYDSISMETLNEMFELELPTVHSIISKMIINEELMASLDQPTQTVVMHRTEPTSLQNMALQLAEKLGGLVENNERIFDLKQGVYGGYFNRGQMENELFDKYMFQNGMC</sequence>
<dbReference type="GO" id="GO:0003723">
    <property type="term" value="F:RNA binding"/>
    <property type="evidence" value="ECO:0007669"/>
    <property type="project" value="InterPro"/>
</dbReference>
<dbReference type="Gene3D" id="1.10.10.10">
    <property type="entry name" value="Winged helix-like DNA-binding domain superfamily/Winged helix DNA-binding domain"/>
    <property type="match status" value="1"/>
</dbReference>
<comment type="subunit">
    <text evidence="6">Component of the eukaryotic translation initiation factor 3 (eIF-3) complex, which is composed of 13 subunits: EIF3A, EIF3B, EIF3C, EIF3D, EIF3E, EIF3F, EIF3G, EIF3H, EIF3I, EIF3J, EIF3K, EIF3L and EIF3M.</text>
</comment>
<dbReference type="InterPro" id="IPR036388">
    <property type="entry name" value="WH-like_DNA-bd_sf"/>
</dbReference>
<evidence type="ECO:0000256" key="1">
    <source>
        <dbReference type="ARBA" id="ARBA00022490"/>
    </source>
</evidence>
<accession>A0A8C7VGT5</accession>
<dbReference type="Ensembl" id="ENSOMYT00000026996.2">
    <property type="protein sequence ID" value="ENSOMYP00000024648.2"/>
    <property type="gene ID" value="ENSOMYG00000011637.2"/>
</dbReference>
<dbReference type="Pfam" id="PF26569">
    <property type="entry name" value="EIF3CL_C"/>
    <property type="match status" value="1"/>
</dbReference>
<dbReference type="GO" id="GO:0005852">
    <property type="term" value="C:eukaryotic translation initiation factor 3 complex"/>
    <property type="evidence" value="ECO:0007669"/>
    <property type="project" value="UniProtKB-UniRule"/>
</dbReference>
<feature type="region of interest" description="Disordered" evidence="7">
    <location>
        <begin position="176"/>
        <end position="226"/>
    </location>
</feature>
<dbReference type="Proteomes" id="UP000694395">
    <property type="component" value="Chromosome 20"/>
</dbReference>
<evidence type="ECO:0000259" key="8">
    <source>
        <dbReference type="PROSITE" id="PS50250"/>
    </source>
</evidence>
<keyword evidence="3" id="KW-0597">Phosphoprotein</keyword>
<keyword evidence="2 6" id="KW-0396">Initiation factor</keyword>
<dbReference type="GO" id="GO:0001732">
    <property type="term" value="P:formation of cytoplasmic translation initiation complex"/>
    <property type="evidence" value="ECO:0007669"/>
    <property type="project" value="UniProtKB-UniRule"/>
</dbReference>
<evidence type="ECO:0000256" key="2">
    <source>
        <dbReference type="ARBA" id="ARBA00022540"/>
    </source>
</evidence>
<dbReference type="AlphaFoldDB" id="A0A8C7VGT5"/>
<dbReference type="GO" id="GO:0003743">
    <property type="term" value="F:translation initiation factor activity"/>
    <property type="evidence" value="ECO:0007669"/>
    <property type="project" value="UniProtKB-UniRule"/>
</dbReference>
<organism evidence="9 10">
    <name type="scientific">Oncorhynchus mykiss</name>
    <name type="common">Rainbow trout</name>
    <name type="synonym">Salmo gairdneri</name>
    <dbReference type="NCBI Taxonomy" id="8022"/>
    <lineage>
        <taxon>Eukaryota</taxon>
        <taxon>Metazoa</taxon>
        <taxon>Chordata</taxon>
        <taxon>Craniata</taxon>
        <taxon>Vertebrata</taxon>
        <taxon>Euteleostomi</taxon>
        <taxon>Actinopterygii</taxon>
        <taxon>Neopterygii</taxon>
        <taxon>Teleostei</taxon>
        <taxon>Protacanthopterygii</taxon>
        <taxon>Salmoniformes</taxon>
        <taxon>Salmonidae</taxon>
        <taxon>Salmoninae</taxon>
        <taxon>Oncorhynchus</taxon>
    </lineage>
</organism>
<keyword evidence="4 6" id="KW-0648">Protein biosynthesis</keyword>
<proteinExistence type="inferred from homology"/>
<evidence type="ECO:0000256" key="5">
    <source>
        <dbReference type="ARBA" id="ARBA00057041"/>
    </source>
</evidence>
<dbReference type="GO" id="GO:0031369">
    <property type="term" value="F:translation initiation factor binding"/>
    <property type="evidence" value="ECO:0007669"/>
    <property type="project" value="InterPro"/>
</dbReference>
<dbReference type="GO" id="GO:0033290">
    <property type="term" value="C:eukaryotic 48S preinitiation complex"/>
    <property type="evidence" value="ECO:0007669"/>
    <property type="project" value="UniProtKB-UniRule"/>
</dbReference>
<dbReference type="HAMAP" id="MF_03002">
    <property type="entry name" value="eIF3c"/>
    <property type="match status" value="1"/>
</dbReference>
<evidence type="ECO:0000313" key="10">
    <source>
        <dbReference type="Proteomes" id="UP000694395"/>
    </source>
</evidence>
<dbReference type="InterPro" id="IPR027516">
    <property type="entry name" value="EIF3C"/>
</dbReference>
<reference evidence="9" key="3">
    <citation type="submission" date="2025-09" db="UniProtKB">
        <authorList>
            <consortium name="Ensembl"/>
        </authorList>
    </citation>
    <scope>IDENTIFICATION</scope>
</reference>
<dbReference type="PANTHER" id="PTHR13937:SF0">
    <property type="entry name" value="EUKARYOTIC TRANSLATION INITIATION FACTOR 3 SUBUNIT C-RELATED"/>
    <property type="match status" value="1"/>
</dbReference>
<feature type="compositionally biased region" description="Acidic residues" evidence="7">
    <location>
        <begin position="211"/>
        <end position="224"/>
    </location>
</feature>
<dbReference type="SUPFAM" id="SSF46785">
    <property type="entry name" value="Winged helix' DNA-binding domain"/>
    <property type="match status" value="1"/>
</dbReference>
<keyword evidence="10" id="KW-1185">Reference proteome</keyword>
<evidence type="ECO:0000256" key="7">
    <source>
        <dbReference type="SAM" id="MobiDB-lite"/>
    </source>
</evidence>
<dbReference type="GO" id="GO:0016282">
    <property type="term" value="C:eukaryotic 43S preinitiation complex"/>
    <property type="evidence" value="ECO:0007669"/>
    <property type="project" value="UniProtKB-UniRule"/>
</dbReference>
<feature type="region of interest" description="Disordered" evidence="7">
    <location>
        <begin position="1"/>
        <end position="29"/>
    </location>
</feature>
<feature type="compositionally biased region" description="Basic and acidic residues" evidence="7">
    <location>
        <begin position="184"/>
        <end position="197"/>
    </location>
</feature>
<dbReference type="FunFam" id="1.10.10.10:FF:000461">
    <property type="entry name" value="Eukaryotic translation initiation factor 3 subunit C"/>
    <property type="match status" value="1"/>
</dbReference>
<dbReference type="InterPro" id="IPR000717">
    <property type="entry name" value="PCI_dom"/>
</dbReference>
<evidence type="ECO:0000256" key="3">
    <source>
        <dbReference type="ARBA" id="ARBA00022553"/>
    </source>
</evidence>
<protein>
    <recommendedName>
        <fullName evidence="6">Eukaryotic translation initiation factor 3 subunit C</fullName>
        <shortName evidence="6">eIF3c</shortName>
    </recommendedName>
    <alternativeName>
        <fullName evidence="6">Eukaryotic translation initiation factor 3 subunit 8</fullName>
    </alternativeName>
</protein>
<evidence type="ECO:0000256" key="6">
    <source>
        <dbReference type="HAMAP-Rule" id="MF_03002"/>
    </source>
</evidence>
<dbReference type="PROSITE" id="PS50250">
    <property type="entry name" value="PCI"/>
    <property type="match status" value="1"/>
</dbReference>
<dbReference type="GeneTree" id="ENSGT00390000017900"/>
<feature type="compositionally biased region" description="Basic residues" evidence="7">
    <location>
        <begin position="198"/>
        <end position="207"/>
    </location>
</feature>
<dbReference type="InterPro" id="IPR058999">
    <property type="entry name" value="EIF3CL_C"/>
</dbReference>
<dbReference type="PANTHER" id="PTHR13937">
    <property type="entry name" value="EUKARYOTIC TRANSLATION INITATION FACTOR 3, SUBUNIT 8 EIF3S8 -RELATED"/>
    <property type="match status" value="1"/>
</dbReference>
<reference evidence="9" key="1">
    <citation type="submission" date="2020-07" db="EMBL/GenBank/DDBJ databases">
        <title>A long reads based de novo assembly of the rainbow trout Arlee double haploid line genome.</title>
        <authorList>
            <person name="Gao G."/>
            <person name="Palti Y."/>
        </authorList>
    </citation>
    <scope>NUCLEOTIDE SEQUENCE [LARGE SCALE GENOMIC DNA]</scope>
</reference>
<comment type="subcellular location">
    <subcellularLocation>
        <location evidence="6">Cytoplasm</location>
    </subcellularLocation>
</comment>
<comment type="function">
    <text evidence="5">Component of the eukaryotic translation initiation factor 3 (eIF-3) complex, which is required for several steps in the initiation of protein synthesis. The eIF-3 complex associates with the 40S ribosome and facilitates the recruitment of eIF-1, eIF-1A, eIF-2:GTP:methionyl-tRNAi and eIF-5 to form the 43S pre-initiation complex (43S PIC). The eIF-3 complex stimulates mRNA recruitment to the 43S PIC and scanning of the mRNA for AUG recognition. The eIF-3 complex is also required for disassembly and recycling of post-termination ribosomal complexes and subsequently prevents premature joining of the 40S and 60S ribosomal subunits prior to initiation. The eIF-3 complex specifically targets and initiates translation of a subset of mRNAs involved in cell proliferation, including cell cycling, differentiation and apoptosis, and uses different modes of RNA stem-loop binding to exert either translational activation or repression.</text>
</comment>
<comment type="function">
    <text evidence="6">Component of the eukaryotic translation initiation factor 3 (eIF-3) complex, which is involved in protein synthesis of a specialized repertoire of mRNAs and, together with other initiation factors, stimulates binding of mRNA and methionyl-tRNAi to the 40S ribosome. The eIF-3 complex specifically targets and initiates translation of a subset of mRNAs involved in cell proliferation.</text>
</comment>
<dbReference type="Pfam" id="PF01399">
    <property type="entry name" value="PCI"/>
    <property type="match status" value="1"/>
</dbReference>
<dbReference type="SMART" id="SM00088">
    <property type="entry name" value="PINT"/>
    <property type="match status" value="1"/>
</dbReference>
<evidence type="ECO:0000256" key="4">
    <source>
        <dbReference type="ARBA" id="ARBA00022917"/>
    </source>
</evidence>